<sequence length="337" mass="38890">GIEGKEVADNQHTDELQLEDISQKVGPRTSKSSRVSGMEDRLRTGSIINDRSQIEENDSNVRIMEKDCAEQAVCEGEVPGKLHRFVKLLENVDQTRRTPSEETKQDQGLGCANKTMELIYVAQHVGHERDILVENNYSEEQANLSQLNLNTSDLSNRCVQNQLGSYSENVTPRLGDPVSREVEQQLAPHKQQSERSSRYFLRTSAFRDLLKRKADQISKDRNGQQFCGYLPSQKLYYSCWFQDRLFNQYLPSEVRQYVDYLLLLFLQFLQILVKKDDVVVVEHDANLYDLSDEFDNWAKCFVKDKRSMLHSKTQNFIEKILLVEGEAQECLQVVGQI</sequence>
<name>A0A5J4TFG2_9EUKA</name>
<feature type="non-terminal residue" evidence="2">
    <location>
        <position position="1"/>
    </location>
</feature>
<feature type="region of interest" description="Disordered" evidence="1">
    <location>
        <begin position="1"/>
        <end position="40"/>
    </location>
</feature>
<dbReference type="EMBL" id="SNRW01032851">
    <property type="protein sequence ID" value="KAA6356513.1"/>
    <property type="molecule type" value="Genomic_DNA"/>
</dbReference>
<evidence type="ECO:0000313" key="3">
    <source>
        <dbReference type="Proteomes" id="UP000324800"/>
    </source>
</evidence>
<protein>
    <submittedName>
        <fullName evidence="2">Uncharacterized protein</fullName>
    </submittedName>
</protein>
<accession>A0A5J4TFG2</accession>
<gene>
    <name evidence="2" type="ORF">EZS28_047960</name>
</gene>
<comment type="caution">
    <text evidence="2">The sequence shown here is derived from an EMBL/GenBank/DDBJ whole genome shotgun (WGS) entry which is preliminary data.</text>
</comment>
<dbReference type="AlphaFoldDB" id="A0A5J4TFG2"/>
<dbReference type="Proteomes" id="UP000324800">
    <property type="component" value="Unassembled WGS sequence"/>
</dbReference>
<reference evidence="2 3" key="1">
    <citation type="submission" date="2019-03" db="EMBL/GenBank/DDBJ databases">
        <title>Single cell metagenomics reveals metabolic interactions within the superorganism composed of flagellate Streblomastix strix and complex community of Bacteroidetes bacteria on its surface.</title>
        <authorList>
            <person name="Treitli S.C."/>
            <person name="Kolisko M."/>
            <person name="Husnik F."/>
            <person name="Keeling P."/>
            <person name="Hampl V."/>
        </authorList>
    </citation>
    <scope>NUCLEOTIDE SEQUENCE [LARGE SCALE GENOMIC DNA]</scope>
    <source>
        <strain evidence="2">ST1C</strain>
    </source>
</reference>
<evidence type="ECO:0000313" key="2">
    <source>
        <dbReference type="EMBL" id="KAA6356513.1"/>
    </source>
</evidence>
<organism evidence="2 3">
    <name type="scientific">Streblomastix strix</name>
    <dbReference type="NCBI Taxonomy" id="222440"/>
    <lineage>
        <taxon>Eukaryota</taxon>
        <taxon>Metamonada</taxon>
        <taxon>Preaxostyla</taxon>
        <taxon>Oxymonadida</taxon>
        <taxon>Streblomastigidae</taxon>
        <taxon>Streblomastix</taxon>
    </lineage>
</organism>
<evidence type="ECO:0000256" key="1">
    <source>
        <dbReference type="SAM" id="MobiDB-lite"/>
    </source>
</evidence>
<proteinExistence type="predicted"/>
<feature type="compositionally biased region" description="Basic and acidic residues" evidence="1">
    <location>
        <begin position="1"/>
        <end position="15"/>
    </location>
</feature>
<feature type="region of interest" description="Disordered" evidence="1">
    <location>
        <begin position="170"/>
        <end position="194"/>
    </location>
</feature>